<keyword evidence="5" id="KW-0768">Sushi</keyword>
<dbReference type="PROSITE" id="PS50923">
    <property type="entry name" value="SUSHI"/>
    <property type="match status" value="2"/>
</dbReference>
<dbReference type="InterPro" id="IPR016187">
    <property type="entry name" value="CTDL_fold"/>
</dbReference>
<feature type="disulfide bond" evidence="5">
    <location>
        <begin position="78"/>
        <end position="121"/>
    </location>
</feature>
<evidence type="ECO:0000256" key="4">
    <source>
        <dbReference type="PROSITE-ProRule" id="PRU00121"/>
    </source>
</evidence>
<feature type="domain" description="Sushi" evidence="8">
    <location>
        <begin position="323"/>
        <end position="382"/>
    </location>
</feature>
<dbReference type="Gene3D" id="2.10.70.10">
    <property type="entry name" value="Complement Module, domain 1"/>
    <property type="match status" value="1"/>
</dbReference>
<dbReference type="InterPro" id="IPR001304">
    <property type="entry name" value="C-type_lectin-like"/>
</dbReference>
<dbReference type="InterPro" id="IPR000001">
    <property type="entry name" value="Kringle"/>
</dbReference>
<keyword evidence="3 5" id="KW-1015">Disulfide bond</keyword>
<feature type="domain" description="Kringle" evidence="7">
    <location>
        <begin position="1"/>
        <end position="42"/>
    </location>
</feature>
<protein>
    <recommendedName>
        <fullName evidence="10">C-type lectin domain-containing protein</fullName>
    </recommendedName>
</protein>
<reference evidence="9" key="1">
    <citation type="submission" date="2014-12" db="EMBL/GenBank/DDBJ databases">
        <title>Insight into the proteome of Arion vulgaris.</title>
        <authorList>
            <person name="Aradska J."/>
            <person name="Bulat T."/>
            <person name="Smidak R."/>
            <person name="Sarate P."/>
            <person name="Gangsoo J."/>
            <person name="Sialana F."/>
            <person name="Bilban M."/>
            <person name="Lubec G."/>
        </authorList>
    </citation>
    <scope>NUCLEOTIDE SEQUENCE</scope>
    <source>
        <tissue evidence="9">Skin</tissue>
    </source>
</reference>
<evidence type="ECO:0000259" key="7">
    <source>
        <dbReference type="PROSITE" id="PS50070"/>
    </source>
</evidence>
<dbReference type="InterPro" id="IPR035976">
    <property type="entry name" value="Sushi/SCR/CCP_sf"/>
</dbReference>
<dbReference type="EMBL" id="HACG01049110">
    <property type="protein sequence ID" value="CEK95975.1"/>
    <property type="molecule type" value="Transcribed_RNA"/>
</dbReference>
<evidence type="ECO:0000313" key="9">
    <source>
        <dbReference type="EMBL" id="CEK95975.1"/>
    </source>
</evidence>
<dbReference type="AlphaFoldDB" id="A0A0B7BV24"/>
<proteinExistence type="predicted"/>
<dbReference type="SMART" id="SM00034">
    <property type="entry name" value="CLECT"/>
    <property type="match status" value="1"/>
</dbReference>
<gene>
    <name evidence="9" type="primary">ORF209798</name>
</gene>
<accession>A0A0B7BV24</accession>
<sequence length="541" mass="61268">ECRNPDGELLQPWCYTHKNGTNCRKRYCDVCNLLAPADVLSCSKLIKQDPEFCQTAMQRFACFKSCGFAQSPSTRKTCGPPKVPSDGYLDGADKPTYLEGEKVIIKCSLEKISVNQGEMLCTASGWTTLESVCNECPDNWVPYGSRCFFIPPEKLDGIEAEKQCQSYGPSGTLFQVRSEEDNAALIHYRKSKQGDYIDAVWISGDHRLGIWFYTNTIIKMDFVKWPENLLSSARYAPYKCANLFSENMKEAGFWRPRACDKPQLFACQVDKKSTSKIPCQDRISTRLCEKILKVFPGLCSENTFMKNAAVFCRKSCGTCAEKEHCEEPHGESYTRTSKKDNIPAGQTMTFDCKPDYYYVSGDLKRACSTSEKFLGQAPVCQKKPVPVDVNLNFVIPRPDTLPAGVVMLFNETNLRVPYPGYISTWYYYCRTPGVIYFLVYRQTQSSFTYLGSNSVKCQVGWKWNFDVPKSEQIAVKKDDIVGVYSSDKKTLVVNDCSDAQEKIMRNPAGTVNDITEFKSVEFKEELYFIPSVGFHLVPERS</sequence>
<evidence type="ECO:0000256" key="2">
    <source>
        <dbReference type="ARBA" id="ARBA00022729"/>
    </source>
</evidence>
<dbReference type="PROSITE" id="PS50070">
    <property type="entry name" value="KRINGLE_2"/>
    <property type="match status" value="1"/>
</dbReference>
<dbReference type="SUPFAM" id="SSF56436">
    <property type="entry name" value="C-type lectin-like"/>
    <property type="match status" value="1"/>
</dbReference>
<dbReference type="Gene3D" id="2.40.20.10">
    <property type="entry name" value="Plasminogen Kringle 4"/>
    <property type="match status" value="1"/>
</dbReference>
<feature type="domain" description="C-type lectin" evidence="6">
    <location>
        <begin position="143"/>
        <end position="268"/>
    </location>
</feature>
<dbReference type="InterPro" id="IPR013806">
    <property type="entry name" value="Kringle-like"/>
</dbReference>
<feature type="non-terminal residue" evidence="9">
    <location>
        <position position="1"/>
    </location>
</feature>
<evidence type="ECO:0000256" key="1">
    <source>
        <dbReference type="ARBA" id="ARBA00022572"/>
    </source>
</evidence>
<dbReference type="SMART" id="SM00254">
    <property type="entry name" value="ShKT"/>
    <property type="match status" value="1"/>
</dbReference>
<dbReference type="InterPro" id="IPR016186">
    <property type="entry name" value="C-type_lectin-like/link_sf"/>
</dbReference>
<dbReference type="SMART" id="SM00032">
    <property type="entry name" value="CCP"/>
    <property type="match status" value="2"/>
</dbReference>
<feature type="domain" description="Sushi" evidence="8">
    <location>
        <begin position="76"/>
        <end position="135"/>
    </location>
</feature>
<dbReference type="InterPro" id="IPR000436">
    <property type="entry name" value="Sushi_SCR_CCP_dom"/>
</dbReference>
<keyword evidence="1 4" id="KW-0420">Kringle</keyword>
<organism evidence="9">
    <name type="scientific">Arion vulgaris</name>
    <dbReference type="NCBI Taxonomy" id="1028688"/>
    <lineage>
        <taxon>Eukaryota</taxon>
        <taxon>Metazoa</taxon>
        <taxon>Spiralia</taxon>
        <taxon>Lophotrochozoa</taxon>
        <taxon>Mollusca</taxon>
        <taxon>Gastropoda</taxon>
        <taxon>Heterobranchia</taxon>
        <taxon>Euthyneura</taxon>
        <taxon>Panpulmonata</taxon>
        <taxon>Eupulmonata</taxon>
        <taxon>Stylommatophora</taxon>
        <taxon>Helicina</taxon>
        <taxon>Arionoidea</taxon>
        <taxon>Arionidae</taxon>
        <taxon>Arion</taxon>
    </lineage>
</organism>
<evidence type="ECO:0000259" key="6">
    <source>
        <dbReference type="PROSITE" id="PS50041"/>
    </source>
</evidence>
<keyword evidence="2" id="KW-0732">Signal</keyword>
<dbReference type="SUPFAM" id="SSF57440">
    <property type="entry name" value="Kringle-like"/>
    <property type="match status" value="1"/>
</dbReference>
<dbReference type="PROSITE" id="PS50041">
    <property type="entry name" value="C_TYPE_LECTIN_2"/>
    <property type="match status" value="1"/>
</dbReference>
<evidence type="ECO:0000256" key="5">
    <source>
        <dbReference type="PROSITE-ProRule" id="PRU00302"/>
    </source>
</evidence>
<evidence type="ECO:0000259" key="8">
    <source>
        <dbReference type="PROSITE" id="PS50923"/>
    </source>
</evidence>
<dbReference type="InterPro" id="IPR003582">
    <property type="entry name" value="ShKT_dom"/>
</dbReference>
<name>A0A0B7BV24_9EUPU</name>
<comment type="caution">
    <text evidence="4">Lacks conserved residue(s) required for the propagation of feature annotation.</text>
</comment>
<dbReference type="InterPro" id="IPR038178">
    <property type="entry name" value="Kringle_sf"/>
</dbReference>
<dbReference type="SUPFAM" id="SSF57535">
    <property type="entry name" value="Complement control module/SCR domain"/>
    <property type="match status" value="2"/>
</dbReference>
<dbReference type="Gene3D" id="3.10.100.10">
    <property type="entry name" value="Mannose-Binding Protein A, subunit A"/>
    <property type="match status" value="1"/>
</dbReference>
<evidence type="ECO:0008006" key="10">
    <source>
        <dbReference type="Google" id="ProtNLM"/>
    </source>
</evidence>
<evidence type="ECO:0000256" key="3">
    <source>
        <dbReference type="ARBA" id="ARBA00023157"/>
    </source>
</evidence>